<sequence>MTTIPSSSGETTRADRRDPPSVRIRLAQTDDAAEIAMLHADSWRRHYRGAYADSYLDGDLETDRRSVWSARLAASTHSATLLAEHDGRLVGFVHVVLDEDPRWGSLVDNLHVVHDRRRMAVGTRLLSHAVRAVSGQATGNAMCLWVLRQNTPARQFYRARGATCAETATVSPPGGDPTRLHGAPRKLRMVWPDVTEDFRA</sequence>
<dbReference type="GO" id="GO:0016747">
    <property type="term" value="F:acyltransferase activity, transferring groups other than amino-acyl groups"/>
    <property type="evidence" value="ECO:0007669"/>
    <property type="project" value="InterPro"/>
</dbReference>
<dbReference type="SUPFAM" id="SSF55729">
    <property type="entry name" value="Acyl-CoA N-acyltransferases (Nat)"/>
    <property type="match status" value="1"/>
</dbReference>
<dbReference type="PROSITE" id="PS51186">
    <property type="entry name" value="GNAT"/>
    <property type="match status" value="1"/>
</dbReference>
<keyword evidence="1" id="KW-0808">Transferase</keyword>
<dbReference type="RefSeq" id="WP_231921150.1">
    <property type="nucleotide sequence ID" value="NZ_LT594323.1"/>
</dbReference>
<keyword evidence="4" id="KW-0687">Ribonucleoprotein</keyword>
<gene>
    <name evidence="4" type="ORF">GA0070611_3439</name>
</gene>
<dbReference type="Proteomes" id="UP000199385">
    <property type="component" value="Chromosome I"/>
</dbReference>
<dbReference type="InterPro" id="IPR050832">
    <property type="entry name" value="Bact_Acetyltransf"/>
</dbReference>
<dbReference type="CDD" id="cd04301">
    <property type="entry name" value="NAT_SF"/>
    <property type="match status" value="1"/>
</dbReference>
<dbReference type="GO" id="GO:0005840">
    <property type="term" value="C:ribosome"/>
    <property type="evidence" value="ECO:0007669"/>
    <property type="project" value="UniProtKB-KW"/>
</dbReference>
<dbReference type="InterPro" id="IPR000182">
    <property type="entry name" value="GNAT_dom"/>
</dbReference>
<evidence type="ECO:0000313" key="4">
    <source>
        <dbReference type="EMBL" id="SBT46603.1"/>
    </source>
</evidence>
<dbReference type="EMBL" id="LT594323">
    <property type="protein sequence ID" value="SBT46603.1"/>
    <property type="molecule type" value="Genomic_DNA"/>
</dbReference>
<reference evidence="5" key="1">
    <citation type="submission" date="2016-06" db="EMBL/GenBank/DDBJ databases">
        <authorList>
            <person name="Varghese N."/>
            <person name="Submissions Spin"/>
        </authorList>
    </citation>
    <scope>NUCLEOTIDE SEQUENCE [LARGE SCALE GENOMIC DNA]</scope>
    <source>
        <strain evidence="5">DSM 44815</strain>
    </source>
</reference>
<dbReference type="Pfam" id="PF00583">
    <property type="entry name" value="Acetyltransf_1"/>
    <property type="match status" value="1"/>
</dbReference>
<keyword evidence="5" id="KW-1185">Reference proteome</keyword>
<dbReference type="AlphaFoldDB" id="A0A1A8ZRT9"/>
<dbReference type="PANTHER" id="PTHR43877:SF1">
    <property type="entry name" value="ACETYLTRANSFERASE"/>
    <property type="match status" value="1"/>
</dbReference>
<name>A0A1A8ZRT9_9ACTN</name>
<dbReference type="STRING" id="261654.GA0070611_3439"/>
<organism evidence="4 5">
    <name type="scientific">Micromonospora auratinigra</name>
    <dbReference type="NCBI Taxonomy" id="261654"/>
    <lineage>
        <taxon>Bacteria</taxon>
        <taxon>Bacillati</taxon>
        <taxon>Actinomycetota</taxon>
        <taxon>Actinomycetes</taxon>
        <taxon>Micromonosporales</taxon>
        <taxon>Micromonosporaceae</taxon>
        <taxon>Micromonospora</taxon>
    </lineage>
</organism>
<protein>
    <submittedName>
        <fullName evidence="4">Ribosomal protein S18 acetylase RimI</fullName>
    </submittedName>
</protein>
<evidence type="ECO:0000256" key="1">
    <source>
        <dbReference type="ARBA" id="ARBA00022679"/>
    </source>
</evidence>
<dbReference type="PANTHER" id="PTHR43877">
    <property type="entry name" value="AMINOALKYLPHOSPHONATE N-ACETYLTRANSFERASE-RELATED-RELATED"/>
    <property type="match status" value="1"/>
</dbReference>
<proteinExistence type="predicted"/>
<keyword evidence="4" id="KW-0689">Ribosomal protein</keyword>
<dbReference type="Gene3D" id="3.40.630.30">
    <property type="match status" value="1"/>
</dbReference>
<keyword evidence="2" id="KW-0012">Acyltransferase</keyword>
<accession>A0A1A8ZRT9</accession>
<evidence type="ECO:0000256" key="2">
    <source>
        <dbReference type="ARBA" id="ARBA00023315"/>
    </source>
</evidence>
<feature type="domain" description="N-acetyltransferase" evidence="3">
    <location>
        <begin position="22"/>
        <end position="194"/>
    </location>
</feature>
<dbReference type="PATRIC" id="fig|261654.4.peg.3495"/>
<evidence type="ECO:0000313" key="5">
    <source>
        <dbReference type="Proteomes" id="UP000199385"/>
    </source>
</evidence>
<dbReference type="InterPro" id="IPR016181">
    <property type="entry name" value="Acyl_CoA_acyltransferase"/>
</dbReference>
<evidence type="ECO:0000259" key="3">
    <source>
        <dbReference type="PROSITE" id="PS51186"/>
    </source>
</evidence>